<dbReference type="OrthoDB" id="3897607at2759"/>
<dbReference type="PANTHER" id="PTHR39614:SF2">
    <property type="entry name" value="INTEGRAL MEMBRANE PROTEIN"/>
    <property type="match status" value="1"/>
</dbReference>
<protein>
    <recommendedName>
        <fullName evidence="3">Rhodopsin domain-containing protein</fullName>
    </recommendedName>
</protein>
<organism evidence="4 5">
    <name type="scientific">Massarina eburnea CBS 473.64</name>
    <dbReference type="NCBI Taxonomy" id="1395130"/>
    <lineage>
        <taxon>Eukaryota</taxon>
        <taxon>Fungi</taxon>
        <taxon>Dikarya</taxon>
        <taxon>Ascomycota</taxon>
        <taxon>Pezizomycotina</taxon>
        <taxon>Dothideomycetes</taxon>
        <taxon>Pleosporomycetidae</taxon>
        <taxon>Pleosporales</taxon>
        <taxon>Massarineae</taxon>
        <taxon>Massarinaceae</taxon>
        <taxon>Massarina</taxon>
    </lineage>
</organism>
<keyword evidence="2" id="KW-0812">Transmembrane</keyword>
<feature type="domain" description="Rhodopsin" evidence="3">
    <location>
        <begin position="36"/>
        <end position="267"/>
    </location>
</feature>
<dbReference type="EMBL" id="MU006793">
    <property type="protein sequence ID" value="KAF2637433.1"/>
    <property type="molecule type" value="Genomic_DNA"/>
</dbReference>
<feature type="region of interest" description="Disordered" evidence="1">
    <location>
        <begin position="305"/>
        <end position="329"/>
    </location>
</feature>
<accession>A0A6A6RST4</accession>
<feature type="transmembrane region" description="Helical" evidence="2">
    <location>
        <begin position="20"/>
        <end position="39"/>
    </location>
</feature>
<evidence type="ECO:0000313" key="5">
    <source>
        <dbReference type="Proteomes" id="UP000799753"/>
    </source>
</evidence>
<keyword evidence="2" id="KW-1133">Transmembrane helix</keyword>
<evidence type="ECO:0000313" key="4">
    <source>
        <dbReference type="EMBL" id="KAF2637433.1"/>
    </source>
</evidence>
<dbReference type="PANTHER" id="PTHR39614">
    <property type="entry name" value="INTEGRAL MEMBRANE PROTEIN"/>
    <property type="match status" value="1"/>
</dbReference>
<feature type="transmembrane region" description="Helical" evidence="2">
    <location>
        <begin position="51"/>
        <end position="72"/>
    </location>
</feature>
<proteinExistence type="predicted"/>
<dbReference type="InterPro" id="IPR049326">
    <property type="entry name" value="Rhodopsin_dom_fungi"/>
</dbReference>
<dbReference type="Pfam" id="PF20684">
    <property type="entry name" value="Fung_rhodopsin"/>
    <property type="match status" value="1"/>
</dbReference>
<gene>
    <name evidence="4" type="ORF">P280DRAFT_552117</name>
</gene>
<feature type="transmembrane region" description="Helical" evidence="2">
    <location>
        <begin position="95"/>
        <end position="118"/>
    </location>
</feature>
<keyword evidence="2" id="KW-0472">Membrane</keyword>
<feature type="transmembrane region" description="Helical" evidence="2">
    <location>
        <begin position="170"/>
        <end position="192"/>
    </location>
</feature>
<keyword evidence="5" id="KW-1185">Reference proteome</keyword>
<dbReference type="Proteomes" id="UP000799753">
    <property type="component" value="Unassembled WGS sequence"/>
</dbReference>
<evidence type="ECO:0000256" key="1">
    <source>
        <dbReference type="SAM" id="MobiDB-lite"/>
    </source>
</evidence>
<feature type="compositionally biased region" description="Polar residues" evidence="1">
    <location>
        <begin position="306"/>
        <end position="317"/>
    </location>
</feature>
<evidence type="ECO:0000256" key="2">
    <source>
        <dbReference type="SAM" id="Phobius"/>
    </source>
</evidence>
<sequence length="399" mass="43365">MADQPHSVITVNDHGPLLAISAWLLGCALLLCTATRIGIRFSTRKLPTADDVCILIATALAIGNTIAISFAVESGLGKRAFLLTIAHIVDISKEIYISTILYIPTVGFSKLSVTIFVARLTCTPSHKRAVILLGVVISCWTISITGVVAFMCKLPRPWDYTGQCIPIMPFWIAACAIDVLTDLGLIVLPVYIVSKLQLQTHKKVVVIFIFALRILLITLSVSRLIFFRISFSPTADRSFDSIPHFILTQAHAALSVIIDCSPALKPFTDNVPTGMLSVSLANHSAGTTFAKDSYNARALPSKSRVESFSTITTSRTWSPPRPPPPPEELRPDLSIFGPRFLLGHTTTTAVSESMREDGSRKISEECVRGNGSKVGDSCERGGITKTMAWHVRFDQAGTV</sequence>
<feature type="transmembrane region" description="Helical" evidence="2">
    <location>
        <begin position="130"/>
        <end position="150"/>
    </location>
</feature>
<dbReference type="AlphaFoldDB" id="A0A6A6RST4"/>
<evidence type="ECO:0000259" key="3">
    <source>
        <dbReference type="Pfam" id="PF20684"/>
    </source>
</evidence>
<reference evidence="4" key="1">
    <citation type="journal article" date="2020" name="Stud. Mycol.">
        <title>101 Dothideomycetes genomes: a test case for predicting lifestyles and emergence of pathogens.</title>
        <authorList>
            <person name="Haridas S."/>
            <person name="Albert R."/>
            <person name="Binder M."/>
            <person name="Bloem J."/>
            <person name="Labutti K."/>
            <person name="Salamov A."/>
            <person name="Andreopoulos B."/>
            <person name="Baker S."/>
            <person name="Barry K."/>
            <person name="Bills G."/>
            <person name="Bluhm B."/>
            <person name="Cannon C."/>
            <person name="Castanera R."/>
            <person name="Culley D."/>
            <person name="Daum C."/>
            <person name="Ezra D."/>
            <person name="Gonzalez J."/>
            <person name="Henrissat B."/>
            <person name="Kuo A."/>
            <person name="Liang C."/>
            <person name="Lipzen A."/>
            <person name="Lutzoni F."/>
            <person name="Magnuson J."/>
            <person name="Mondo S."/>
            <person name="Nolan M."/>
            <person name="Ohm R."/>
            <person name="Pangilinan J."/>
            <person name="Park H.-J."/>
            <person name="Ramirez L."/>
            <person name="Alfaro M."/>
            <person name="Sun H."/>
            <person name="Tritt A."/>
            <person name="Yoshinaga Y."/>
            <person name="Zwiers L.-H."/>
            <person name="Turgeon B."/>
            <person name="Goodwin S."/>
            <person name="Spatafora J."/>
            <person name="Crous P."/>
            <person name="Grigoriev I."/>
        </authorList>
    </citation>
    <scope>NUCLEOTIDE SEQUENCE</scope>
    <source>
        <strain evidence="4">CBS 473.64</strain>
    </source>
</reference>
<feature type="transmembrane region" description="Helical" evidence="2">
    <location>
        <begin position="204"/>
        <end position="226"/>
    </location>
</feature>
<name>A0A6A6RST4_9PLEO</name>